<feature type="transmembrane region" description="Helical" evidence="1">
    <location>
        <begin position="102"/>
        <end position="124"/>
    </location>
</feature>
<dbReference type="Proteomes" id="UP001156921">
    <property type="component" value="Unassembled WGS sequence"/>
</dbReference>
<feature type="transmembrane region" description="Helical" evidence="1">
    <location>
        <begin position="200"/>
        <end position="219"/>
    </location>
</feature>
<feature type="transmembrane region" description="Helical" evidence="1">
    <location>
        <begin position="63"/>
        <end position="81"/>
    </location>
</feature>
<dbReference type="RefSeq" id="WP_284222792.1">
    <property type="nucleotide sequence ID" value="NZ_BSOY01000043.1"/>
</dbReference>
<evidence type="ECO:0000259" key="2">
    <source>
        <dbReference type="Pfam" id="PF02517"/>
    </source>
</evidence>
<dbReference type="Pfam" id="PF02517">
    <property type="entry name" value="Rce1-like"/>
    <property type="match status" value="1"/>
</dbReference>
<dbReference type="EMBL" id="BSOY01000043">
    <property type="protein sequence ID" value="GLS01925.1"/>
    <property type="molecule type" value="Genomic_DNA"/>
</dbReference>
<sequence length="316" mass="33322">MTGIELYAERKRRHRRTWTIAAIVLGMVFMVGGQVGAFLPAIATGFVTPGGGSDGWPQMAYELVAAFGLGSVLVLLWAWLFERRGPNTLGLNAKGPLRFVRGYLIGLAFLGGVVGIIWLAGGYVVEGTGAFGSTAVGAALLPIGVLMLGFIIQGSSEELLFRGWLMQLIASRHGLWIAVVANSALFALAHAGNIEPSNELYVGLANIVLFGLFISLYAVREGSLWGVCGWHAAWNWLLGLGFGLEVSGMKIDNLPLITDLTAAPDAAWWLTGASFGPEASLVTTAVLLVGTVVLALRGRTRGYGVEAAPEAVAEPA</sequence>
<feature type="transmembrane region" description="Helical" evidence="1">
    <location>
        <begin position="279"/>
        <end position="296"/>
    </location>
</feature>
<organism evidence="3 4">
    <name type="scientific">Brevundimonas denitrificans</name>
    <dbReference type="NCBI Taxonomy" id="1443434"/>
    <lineage>
        <taxon>Bacteria</taxon>
        <taxon>Pseudomonadati</taxon>
        <taxon>Pseudomonadota</taxon>
        <taxon>Alphaproteobacteria</taxon>
        <taxon>Caulobacterales</taxon>
        <taxon>Caulobacteraceae</taxon>
        <taxon>Brevundimonas</taxon>
    </lineage>
</organism>
<proteinExistence type="predicted"/>
<dbReference type="PANTHER" id="PTHR39430">
    <property type="entry name" value="MEMBRANE-ASSOCIATED PROTEASE-RELATED"/>
    <property type="match status" value="1"/>
</dbReference>
<dbReference type="InterPro" id="IPR003675">
    <property type="entry name" value="Rce1/LyrA-like_dom"/>
</dbReference>
<keyword evidence="1" id="KW-1133">Transmembrane helix</keyword>
<feature type="transmembrane region" description="Helical" evidence="1">
    <location>
        <begin position="224"/>
        <end position="244"/>
    </location>
</feature>
<feature type="domain" description="CAAX prenyl protease 2/Lysostaphin resistance protein A-like" evidence="2">
    <location>
        <begin position="142"/>
        <end position="237"/>
    </location>
</feature>
<feature type="transmembrane region" description="Helical" evidence="1">
    <location>
        <begin position="173"/>
        <end position="194"/>
    </location>
</feature>
<feature type="transmembrane region" description="Helical" evidence="1">
    <location>
        <begin position="130"/>
        <end position="152"/>
    </location>
</feature>
<keyword evidence="1" id="KW-0812">Transmembrane</keyword>
<dbReference type="PANTHER" id="PTHR39430:SF1">
    <property type="entry name" value="PROTEASE"/>
    <property type="match status" value="1"/>
</dbReference>
<protein>
    <submittedName>
        <fullName evidence="3">Abortive infection protein</fullName>
    </submittedName>
</protein>
<comment type="caution">
    <text evidence="3">The sequence shown here is derived from an EMBL/GenBank/DDBJ whole genome shotgun (WGS) entry which is preliminary data.</text>
</comment>
<gene>
    <name evidence="3" type="ORF">GCM10007859_19440</name>
</gene>
<evidence type="ECO:0000256" key="1">
    <source>
        <dbReference type="SAM" id="Phobius"/>
    </source>
</evidence>
<evidence type="ECO:0000313" key="3">
    <source>
        <dbReference type="EMBL" id="GLS01925.1"/>
    </source>
</evidence>
<accession>A0ABQ6BLD3</accession>
<keyword evidence="4" id="KW-1185">Reference proteome</keyword>
<evidence type="ECO:0000313" key="4">
    <source>
        <dbReference type="Proteomes" id="UP001156921"/>
    </source>
</evidence>
<reference evidence="4" key="1">
    <citation type="journal article" date="2019" name="Int. J. Syst. Evol. Microbiol.">
        <title>The Global Catalogue of Microorganisms (GCM) 10K type strain sequencing project: providing services to taxonomists for standard genome sequencing and annotation.</title>
        <authorList>
            <consortium name="The Broad Institute Genomics Platform"/>
            <consortium name="The Broad Institute Genome Sequencing Center for Infectious Disease"/>
            <person name="Wu L."/>
            <person name="Ma J."/>
        </authorList>
    </citation>
    <scope>NUCLEOTIDE SEQUENCE [LARGE SCALE GENOMIC DNA]</scope>
    <source>
        <strain evidence="4">NBRC 110107</strain>
    </source>
</reference>
<name>A0ABQ6BLD3_9CAUL</name>
<feature type="transmembrane region" description="Helical" evidence="1">
    <location>
        <begin position="20"/>
        <end position="43"/>
    </location>
</feature>
<keyword evidence="1" id="KW-0472">Membrane</keyword>